<name>A0A2I4BPE4_AUSLI</name>
<proteinExistence type="predicted"/>
<gene>
    <name evidence="2" type="primary">LOC106521541</name>
</gene>
<sequence>MKLYFQHPTNTYSARPYFQNGSFGDTMTSNVTKSQSQIEPELDHKESIRQPIKKWYRRSPSTIGNITAHKETTNATEIEAQTTPAPAQDPEKYNTVDECIADITRLDSCIWNTWAKCKGQKFLPLGPLWFQTYCYTSYRSIFSPHRAMHEEWLNFTFPWIWIKENVVHYEGDFPEGSTRNRGEFKGLYQSHMYVQKLPTVEELKSIPKGDFDKIDKCVARRILLSLNDSEWEGHGASPRCKLWQVDISFVSTWRYDCTGILKYNSTKELLQGWVEGHSRDKTRTWWGFQREEMEHWVIPCLSQFDNYWVKYQYIAMVYSKEHDIRSSIIYRPDRYVSPRPWKVTYIKSGNTCTVSLARRSCSELPGWESYCGSFYANEYHTHQAATVW</sequence>
<organism evidence="1 2">
    <name type="scientific">Austrofundulus limnaeus</name>
    <name type="common">Annual killifish</name>
    <dbReference type="NCBI Taxonomy" id="52670"/>
    <lineage>
        <taxon>Eukaryota</taxon>
        <taxon>Metazoa</taxon>
        <taxon>Chordata</taxon>
        <taxon>Craniata</taxon>
        <taxon>Vertebrata</taxon>
        <taxon>Euteleostomi</taxon>
        <taxon>Actinopterygii</taxon>
        <taxon>Neopterygii</taxon>
        <taxon>Teleostei</taxon>
        <taxon>Neoteleostei</taxon>
        <taxon>Acanthomorphata</taxon>
        <taxon>Ovalentaria</taxon>
        <taxon>Atherinomorphae</taxon>
        <taxon>Cyprinodontiformes</taxon>
        <taxon>Rivulidae</taxon>
        <taxon>Austrofundulus</taxon>
    </lineage>
</organism>
<dbReference type="RefSeq" id="XP_013869621.1">
    <property type="nucleotide sequence ID" value="XM_014014167.1"/>
</dbReference>
<protein>
    <submittedName>
        <fullName evidence="2">Uncharacterized protein LOC106521541</fullName>
    </submittedName>
</protein>
<keyword evidence="1" id="KW-1185">Reference proteome</keyword>
<feature type="non-terminal residue" evidence="2">
    <location>
        <position position="388"/>
    </location>
</feature>
<dbReference type="GeneID" id="106521541"/>
<dbReference type="InParanoid" id="A0A2I4BPE4"/>
<accession>A0A2I4BPE4</accession>
<dbReference type="OrthoDB" id="8959758at2759"/>
<dbReference type="KEGG" id="alim:106521541"/>
<dbReference type="AlphaFoldDB" id="A0A2I4BPE4"/>
<dbReference type="Proteomes" id="UP000192220">
    <property type="component" value="Unplaced"/>
</dbReference>
<evidence type="ECO:0000313" key="1">
    <source>
        <dbReference type="Proteomes" id="UP000192220"/>
    </source>
</evidence>
<evidence type="ECO:0000313" key="2">
    <source>
        <dbReference type="RefSeq" id="XP_013869621.1"/>
    </source>
</evidence>
<reference evidence="2" key="1">
    <citation type="submission" date="2025-08" db="UniProtKB">
        <authorList>
            <consortium name="RefSeq"/>
        </authorList>
    </citation>
    <scope>IDENTIFICATION</scope>
</reference>